<feature type="chain" id="PRO_5002063420" description="Secreted protein" evidence="2">
    <location>
        <begin position="20"/>
        <end position="81"/>
    </location>
</feature>
<dbReference type="CDD" id="cd01060">
    <property type="entry name" value="Membrane-FADS-like"/>
    <property type="match status" value="1"/>
</dbReference>
<sequence length="81" mass="9101">MLQMKIITLIWCRVSVILDRGLIFWNLFLHGLGFHLVHHSSELGNCCLYCGSKQQRAARRLPAGRKKKTATVSLSSRGSSC</sequence>
<feature type="compositionally biased region" description="Polar residues" evidence="1">
    <location>
        <begin position="70"/>
        <end position="81"/>
    </location>
</feature>
<feature type="signal peptide" evidence="2">
    <location>
        <begin position="1"/>
        <end position="19"/>
    </location>
</feature>
<evidence type="ECO:0000256" key="1">
    <source>
        <dbReference type="SAM" id="MobiDB-lite"/>
    </source>
</evidence>
<organism evidence="3">
    <name type="scientific">Arundo donax</name>
    <name type="common">Giant reed</name>
    <name type="synonym">Donax arundinaceus</name>
    <dbReference type="NCBI Taxonomy" id="35708"/>
    <lineage>
        <taxon>Eukaryota</taxon>
        <taxon>Viridiplantae</taxon>
        <taxon>Streptophyta</taxon>
        <taxon>Embryophyta</taxon>
        <taxon>Tracheophyta</taxon>
        <taxon>Spermatophyta</taxon>
        <taxon>Magnoliopsida</taxon>
        <taxon>Liliopsida</taxon>
        <taxon>Poales</taxon>
        <taxon>Poaceae</taxon>
        <taxon>PACMAD clade</taxon>
        <taxon>Arundinoideae</taxon>
        <taxon>Arundineae</taxon>
        <taxon>Arundo</taxon>
    </lineage>
</organism>
<evidence type="ECO:0000313" key="3">
    <source>
        <dbReference type="EMBL" id="JAD76891.1"/>
    </source>
</evidence>
<evidence type="ECO:0008006" key="4">
    <source>
        <dbReference type="Google" id="ProtNLM"/>
    </source>
</evidence>
<dbReference type="EMBL" id="GBRH01221004">
    <property type="protein sequence ID" value="JAD76891.1"/>
    <property type="molecule type" value="Transcribed_RNA"/>
</dbReference>
<reference evidence="3" key="1">
    <citation type="submission" date="2014-09" db="EMBL/GenBank/DDBJ databases">
        <authorList>
            <person name="Magalhaes I.L.F."/>
            <person name="Oliveira U."/>
            <person name="Santos F.R."/>
            <person name="Vidigal T.H.D.A."/>
            <person name="Brescovit A.D."/>
            <person name="Santos A.J."/>
        </authorList>
    </citation>
    <scope>NUCLEOTIDE SEQUENCE</scope>
    <source>
        <tissue evidence="3">Shoot tissue taken approximately 20 cm above the soil surface</tissue>
    </source>
</reference>
<dbReference type="AlphaFoldDB" id="A0A0A9CMR2"/>
<name>A0A0A9CMR2_ARUDO</name>
<proteinExistence type="predicted"/>
<accession>A0A0A9CMR2</accession>
<feature type="region of interest" description="Disordered" evidence="1">
    <location>
        <begin position="60"/>
        <end position="81"/>
    </location>
</feature>
<evidence type="ECO:0000256" key="2">
    <source>
        <dbReference type="SAM" id="SignalP"/>
    </source>
</evidence>
<keyword evidence="2" id="KW-0732">Signal</keyword>
<protein>
    <recommendedName>
        <fullName evidence="4">Secreted protein</fullName>
    </recommendedName>
</protein>
<feature type="compositionally biased region" description="Basic residues" evidence="1">
    <location>
        <begin position="60"/>
        <end position="69"/>
    </location>
</feature>
<reference evidence="3" key="2">
    <citation type="journal article" date="2015" name="Data Brief">
        <title>Shoot transcriptome of the giant reed, Arundo donax.</title>
        <authorList>
            <person name="Barrero R.A."/>
            <person name="Guerrero F.D."/>
            <person name="Moolhuijzen P."/>
            <person name="Goolsby J.A."/>
            <person name="Tidwell J."/>
            <person name="Bellgard S.E."/>
            <person name="Bellgard M.I."/>
        </authorList>
    </citation>
    <scope>NUCLEOTIDE SEQUENCE</scope>
    <source>
        <tissue evidence="3">Shoot tissue taken approximately 20 cm above the soil surface</tissue>
    </source>
</reference>